<sequence length="458" mass="48687">MSPHFPEKKRSLLITSPARAICLSFFAVIAAGTLLLMLPVSSQDGRFTPLLDALFTATSATCVTGLVVFDTATKWSLFGQLVILALIQIGGLGLVTITTFFNLALGKRLGFRSIQRAQEAINVDGAMDINRMIRIVVKASLAAEGIGALLLLTVFVPKYGLHGVFISVFLAISAFCNAGFDILGFESQYISLTNYGSNPVVMLTITALIIVGGLGFVVWNDLLEYRKNRRLMLQSRVVLVITGILIVAGTAMFLLCEWNNPATLGSMPLGDKLWASYFQSVTTRTAGFNTIDIPNLNPITKTLSMVLMFIGAAPGSTGGGIKVTTIAVVAMTVMSVIRGGDDTVVMRHKVPKSTVYRSLTILVLGGLLVIVAGSVMYFTIPENSIETGIDAMFEAVSAFATVGISSGVTAVANVPSKLILILTMFTGRVGPISFVLSLAAKGTGNRNQVMPDGRIMVG</sequence>
<gene>
    <name evidence="11" type="ORF">H8711_05565</name>
</gene>
<feature type="transmembrane region" description="Helical" evidence="10">
    <location>
        <begin position="306"/>
        <end position="337"/>
    </location>
</feature>
<dbReference type="GO" id="GO:0005886">
    <property type="term" value="C:plasma membrane"/>
    <property type="evidence" value="ECO:0007669"/>
    <property type="project" value="UniProtKB-SubCell"/>
</dbReference>
<feature type="transmembrane region" description="Helical" evidence="10">
    <location>
        <begin position="159"/>
        <end position="180"/>
    </location>
</feature>
<dbReference type="EMBL" id="JACRST010000005">
    <property type="protein sequence ID" value="MBC8546401.1"/>
    <property type="molecule type" value="Genomic_DNA"/>
</dbReference>
<feature type="transmembrane region" description="Helical" evidence="10">
    <location>
        <begin position="235"/>
        <end position="255"/>
    </location>
</feature>
<dbReference type="InterPro" id="IPR004772">
    <property type="entry name" value="TrkH"/>
</dbReference>
<keyword evidence="12" id="KW-1185">Reference proteome</keyword>
<evidence type="ECO:0000256" key="7">
    <source>
        <dbReference type="ARBA" id="ARBA00022989"/>
    </source>
</evidence>
<dbReference type="InterPro" id="IPR003445">
    <property type="entry name" value="Cat_transpt"/>
</dbReference>
<accession>A0A926DYF4</accession>
<evidence type="ECO:0000256" key="3">
    <source>
        <dbReference type="ARBA" id="ARBA00022475"/>
    </source>
</evidence>
<comment type="caution">
    <text evidence="11">The sequence shown here is derived from an EMBL/GenBank/DDBJ whole genome shotgun (WGS) entry which is preliminary data.</text>
</comment>
<keyword evidence="5 10" id="KW-0812">Transmembrane</keyword>
<feature type="transmembrane region" description="Helical" evidence="10">
    <location>
        <begin position="200"/>
        <end position="223"/>
    </location>
</feature>
<feature type="transmembrane region" description="Helical" evidence="10">
    <location>
        <begin position="20"/>
        <end position="38"/>
    </location>
</feature>
<keyword evidence="4" id="KW-0633">Potassium transport</keyword>
<protein>
    <submittedName>
        <fullName evidence="11">Potassium transporter Trk</fullName>
    </submittedName>
</protein>
<evidence type="ECO:0000256" key="9">
    <source>
        <dbReference type="ARBA" id="ARBA00023136"/>
    </source>
</evidence>
<dbReference type="AlphaFoldDB" id="A0A926DYF4"/>
<dbReference type="Proteomes" id="UP000653127">
    <property type="component" value="Unassembled WGS sequence"/>
</dbReference>
<evidence type="ECO:0000256" key="8">
    <source>
        <dbReference type="ARBA" id="ARBA00023065"/>
    </source>
</evidence>
<dbReference type="PANTHER" id="PTHR32024:SF1">
    <property type="entry name" value="KTR SYSTEM POTASSIUM UPTAKE PROTEIN B"/>
    <property type="match status" value="1"/>
</dbReference>
<evidence type="ECO:0000256" key="1">
    <source>
        <dbReference type="ARBA" id="ARBA00004651"/>
    </source>
</evidence>
<evidence type="ECO:0000256" key="5">
    <source>
        <dbReference type="ARBA" id="ARBA00022692"/>
    </source>
</evidence>
<feature type="transmembrane region" description="Helical" evidence="10">
    <location>
        <begin position="418"/>
        <end position="440"/>
    </location>
</feature>
<feature type="transmembrane region" description="Helical" evidence="10">
    <location>
        <begin position="132"/>
        <end position="152"/>
    </location>
</feature>
<keyword evidence="6" id="KW-0630">Potassium</keyword>
<name>A0A926DYF4_9FIRM</name>
<keyword evidence="9 10" id="KW-0472">Membrane</keyword>
<reference evidence="11" key="1">
    <citation type="submission" date="2020-08" db="EMBL/GenBank/DDBJ databases">
        <title>Genome public.</title>
        <authorList>
            <person name="Liu C."/>
            <person name="Sun Q."/>
        </authorList>
    </citation>
    <scope>NUCLEOTIDE SEQUENCE</scope>
    <source>
        <strain evidence="11">NSJ-31</strain>
    </source>
</reference>
<keyword evidence="8" id="KW-0406">Ion transport</keyword>
<feature type="transmembrane region" description="Helical" evidence="10">
    <location>
        <begin position="358"/>
        <end position="380"/>
    </location>
</feature>
<feature type="transmembrane region" description="Helical" evidence="10">
    <location>
        <begin position="50"/>
        <end position="69"/>
    </location>
</feature>
<dbReference type="NCBIfam" id="TIGR00933">
    <property type="entry name" value="2a38"/>
    <property type="match status" value="1"/>
</dbReference>
<dbReference type="PANTHER" id="PTHR32024">
    <property type="entry name" value="TRK SYSTEM POTASSIUM UPTAKE PROTEIN TRKG-RELATED"/>
    <property type="match status" value="1"/>
</dbReference>
<dbReference type="Pfam" id="PF02386">
    <property type="entry name" value="TrkH"/>
    <property type="match status" value="1"/>
</dbReference>
<keyword evidence="2" id="KW-0813">Transport</keyword>
<dbReference type="RefSeq" id="WP_249282480.1">
    <property type="nucleotide sequence ID" value="NZ_JACRST010000005.1"/>
</dbReference>
<evidence type="ECO:0000313" key="12">
    <source>
        <dbReference type="Proteomes" id="UP000653127"/>
    </source>
</evidence>
<evidence type="ECO:0000256" key="6">
    <source>
        <dbReference type="ARBA" id="ARBA00022958"/>
    </source>
</evidence>
<evidence type="ECO:0000313" key="11">
    <source>
        <dbReference type="EMBL" id="MBC8546401.1"/>
    </source>
</evidence>
<organism evidence="11 12">
    <name type="scientific">Ligaoa zhengdingensis</name>
    <dbReference type="NCBI Taxonomy" id="2763658"/>
    <lineage>
        <taxon>Bacteria</taxon>
        <taxon>Bacillati</taxon>
        <taxon>Bacillota</taxon>
        <taxon>Clostridia</taxon>
        <taxon>Eubacteriales</taxon>
        <taxon>Oscillospiraceae</taxon>
        <taxon>Ligaoa</taxon>
    </lineage>
</organism>
<evidence type="ECO:0000256" key="10">
    <source>
        <dbReference type="SAM" id="Phobius"/>
    </source>
</evidence>
<comment type="subcellular location">
    <subcellularLocation>
        <location evidence="1">Cell membrane</location>
        <topology evidence="1">Multi-pass membrane protein</topology>
    </subcellularLocation>
</comment>
<dbReference type="GO" id="GO:0015379">
    <property type="term" value="F:potassium:chloride symporter activity"/>
    <property type="evidence" value="ECO:0007669"/>
    <property type="project" value="InterPro"/>
</dbReference>
<feature type="transmembrane region" description="Helical" evidence="10">
    <location>
        <begin position="81"/>
        <end position="105"/>
    </location>
</feature>
<keyword evidence="7 10" id="KW-1133">Transmembrane helix</keyword>
<evidence type="ECO:0000256" key="4">
    <source>
        <dbReference type="ARBA" id="ARBA00022538"/>
    </source>
</evidence>
<keyword evidence="3" id="KW-1003">Cell membrane</keyword>
<evidence type="ECO:0000256" key="2">
    <source>
        <dbReference type="ARBA" id="ARBA00022448"/>
    </source>
</evidence>
<proteinExistence type="predicted"/>